<dbReference type="GO" id="GO:0009279">
    <property type="term" value="C:cell outer membrane"/>
    <property type="evidence" value="ECO:0007669"/>
    <property type="project" value="UniProtKB-SubCell"/>
</dbReference>
<keyword evidence="1 4" id="KW-0378">Hydrolase</keyword>
<dbReference type="InterPro" id="IPR018550">
    <property type="entry name" value="Lipid-A_deacylase-rel"/>
</dbReference>
<reference evidence="4 5" key="1">
    <citation type="submission" date="2018-01" db="EMBL/GenBank/DDBJ databases">
        <title>Draft genome of the type strain Pseudomonas oceani DSM 100277 isolated from the deep water in Okinawa trough, northwestern Pacific Ocean.</title>
        <authorList>
            <person name="Gomila M."/>
            <person name="Mulet M."/>
            <person name="Garcia-Valdes E."/>
            <person name="Lalucat J."/>
        </authorList>
    </citation>
    <scope>NUCLEOTIDE SEQUENCE [LARGE SCALE GENOMIC DNA]</scope>
    <source>
        <strain evidence="4 5">DSM 100277</strain>
    </source>
</reference>
<dbReference type="RefSeq" id="WP_104738985.1">
    <property type="nucleotide sequence ID" value="NZ_BMHR01000008.1"/>
</dbReference>
<keyword evidence="1" id="KW-0472">Membrane</keyword>
<feature type="site" description="Critical for activity" evidence="2">
    <location>
        <position position="153"/>
    </location>
</feature>
<dbReference type="SUPFAM" id="SSF56925">
    <property type="entry name" value="OMPA-like"/>
    <property type="match status" value="1"/>
</dbReference>
<keyword evidence="1" id="KW-0998">Cell outer membrane</keyword>
<evidence type="ECO:0000313" key="4">
    <source>
        <dbReference type="EMBL" id="POB02439.1"/>
    </source>
</evidence>
<comment type="subunit">
    <text evidence="1">Homodimer.</text>
</comment>
<protein>
    <recommendedName>
        <fullName evidence="1">Lipid A deacylase</fullName>
        <ecNumber evidence="1">3.1.1.77</ecNumber>
    </recommendedName>
    <alternativeName>
        <fullName evidence="1">LPS 3-O-deacylase</fullName>
    </alternativeName>
    <alternativeName>
        <fullName evidence="1">Outer membrane enzyme</fullName>
    </alternativeName>
</protein>
<evidence type="ECO:0000256" key="2">
    <source>
        <dbReference type="PIRSR" id="PIRSR029681-2"/>
    </source>
</evidence>
<dbReference type="Pfam" id="PF09411">
    <property type="entry name" value="PagL"/>
    <property type="match status" value="1"/>
</dbReference>
<gene>
    <name evidence="4" type="ORF">C1949_13430</name>
</gene>
<dbReference type="Gene3D" id="2.40.160.20">
    <property type="match status" value="1"/>
</dbReference>
<dbReference type="PIRSF" id="PIRSF029681">
    <property type="entry name" value="PagL"/>
    <property type="match status" value="1"/>
</dbReference>
<evidence type="ECO:0000256" key="1">
    <source>
        <dbReference type="PIRNR" id="PIRNR029681"/>
    </source>
</evidence>
<name>A0A2P4ET29_9GAMM</name>
<feature type="signal peptide" evidence="3">
    <location>
        <begin position="1"/>
        <end position="23"/>
    </location>
</feature>
<dbReference type="AlphaFoldDB" id="A0A2P4ET29"/>
<comment type="subcellular location">
    <subcellularLocation>
        <location evidence="1">Cell outer membrane</location>
        <topology evidence="1">Multi-pass membrane protein</topology>
    </subcellularLocation>
</comment>
<feature type="chain" id="PRO_5015119001" description="Lipid A deacylase" evidence="3">
    <location>
        <begin position="24"/>
        <end position="174"/>
    </location>
</feature>
<dbReference type="EC" id="3.1.1.77" evidence="1"/>
<comment type="similarity">
    <text evidence="1">Belongs to the PagL family.</text>
</comment>
<dbReference type="Proteomes" id="UP000243451">
    <property type="component" value="Unassembled WGS sequence"/>
</dbReference>
<comment type="caution">
    <text evidence="4">The sequence shown here is derived from an EMBL/GenBank/DDBJ whole genome shotgun (WGS) entry which is preliminary data.</text>
</comment>
<dbReference type="GO" id="GO:0050528">
    <property type="term" value="F:acyloxyacyl hydrolase activity"/>
    <property type="evidence" value="ECO:0007669"/>
    <property type="project" value="UniProtKB-EC"/>
</dbReference>
<evidence type="ECO:0000256" key="3">
    <source>
        <dbReference type="SAM" id="SignalP"/>
    </source>
</evidence>
<organism evidence="4 5">
    <name type="scientific">Halopseudomonas oceani</name>
    <dbReference type="NCBI Taxonomy" id="1708783"/>
    <lineage>
        <taxon>Bacteria</taxon>
        <taxon>Pseudomonadati</taxon>
        <taxon>Pseudomonadota</taxon>
        <taxon>Gammaproteobacteria</taxon>
        <taxon>Pseudomonadales</taxon>
        <taxon>Pseudomonadaceae</taxon>
        <taxon>Halopseudomonas</taxon>
    </lineage>
</organism>
<keyword evidence="5" id="KW-1185">Reference proteome</keyword>
<accession>A0A2P4ET29</accession>
<dbReference type="OrthoDB" id="9797122at2"/>
<dbReference type="EMBL" id="PPSK01000013">
    <property type="protein sequence ID" value="POB02439.1"/>
    <property type="molecule type" value="Genomic_DNA"/>
</dbReference>
<sequence length="174" mass="18751">MRRSGLIISTVFAAMTLSPAVYALDGVTVEGGDSSESTNVWRLGVQFDFGRTLWQSDGGGAVLTGFWDAGYTHWSALDADTFSLAPVFTLNFPGNGGVTPFLEGGIGAAVFTETDLADRRDLGSKFQFEDRIGAGLRFTSGAELGVRWYHYSNAGIKQPNSGINKSAVYFRYPL</sequence>
<evidence type="ECO:0000313" key="5">
    <source>
        <dbReference type="Proteomes" id="UP000243451"/>
    </source>
</evidence>
<proteinExistence type="inferred from homology"/>
<dbReference type="InterPro" id="IPR011250">
    <property type="entry name" value="OMP/PagP_B-barrel"/>
</dbReference>
<comment type="catalytic activity">
    <reaction evidence="1">
        <text>a 3-(acyloxy)acyl derivative of bacterial toxin + H2O = a 3-hydroxyacyl derivative of bacterial toxin + a fatty acid + H(+)</text>
        <dbReference type="Rhea" id="RHEA:12032"/>
        <dbReference type="ChEBI" id="CHEBI:15377"/>
        <dbReference type="ChEBI" id="CHEBI:15378"/>
        <dbReference type="ChEBI" id="CHEBI:28868"/>
        <dbReference type="ChEBI" id="CHEBI:136853"/>
        <dbReference type="ChEBI" id="CHEBI:140675"/>
        <dbReference type="EC" id="3.1.1.77"/>
    </reaction>
</comment>
<comment type="function">
    <text evidence="1">Has lipid A 3-O-deacylase activity. Hydrolyzes the ester bond at the 3 position of lipid A, a bioactive component of lipopolysaccharide (LPS), thereby releasing the primary fatty acyl moiety.</text>
</comment>
<keyword evidence="3" id="KW-0732">Signal</keyword>